<dbReference type="SUPFAM" id="SSF48726">
    <property type="entry name" value="Immunoglobulin"/>
    <property type="match status" value="1"/>
</dbReference>
<dbReference type="SUPFAM" id="SSF52058">
    <property type="entry name" value="L domain-like"/>
    <property type="match status" value="1"/>
</dbReference>
<evidence type="ECO:0000256" key="2">
    <source>
        <dbReference type="ARBA" id="ARBA00022729"/>
    </source>
</evidence>
<dbReference type="InterPro" id="IPR007110">
    <property type="entry name" value="Ig-like_dom"/>
</dbReference>
<feature type="compositionally biased region" description="Acidic residues" evidence="6">
    <location>
        <begin position="684"/>
        <end position="694"/>
    </location>
</feature>
<keyword evidence="1" id="KW-0433">Leucine-rich repeat</keyword>
<evidence type="ECO:0000256" key="5">
    <source>
        <dbReference type="ARBA" id="ARBA00023319"/>
    </source>
</evidence>
<evidence type="ECO:0000256" key="3">
    <source>
        <dbReference type="ARBA" id="ARBA00022737"/>
    </source>
</evidence>
<name>A0ABD0YH05_9HEMI</name>
<dbReference type="PROSITE" id="PS50835">
    <property type="entry name" value="IG_LIKE"/>
    <property type="match status" value="1"/>
</dbReference>
<keyword evidence="5" id="KW-0393">Immunoglobulin domain</keyword>
<feature type="region of interest" description="Disordered" evidence="6">
    <location>
        <begin position="375"/>
        <end position="394"/>
    </location>
</feature>
<feature type="transmembrane region" description="Helical" evidence="7">
    <location>
        <begin position="345"/>
        <end position="370"/>
    </location>
</feature>
<feature type="compositionally biased region" description="Polar residues" evidence="6">
    <location>
        <begin position="594"/>
        <end position="604"/>
    </location>
</feature>
<keyword evidence="7" id="KW-1133">Transmembrane helix</keyword>
<dbReference type="EMBL" id="JBFDAA010000008">
    <property type="protein sequence ID" value="KAL1129919.1"/>
    <property type="molecule type" value="Genomic_DNA"/>
</dbReference>
<dbReference type="InterPro" id="IPR032675">
    <property type="entry name" value="LRR_dom_sf"/>
</dbReference>
<gene>
    <name evidence="9" type="ORF">AAG570_012863</name>
</gene>
<evidence type="ECO:0000256" key="1">
    <source>
        <dbReference type="ARBA" id="ARBA00022614"/>
    </source>
</evidence>
<evidence type="ECO:0000259" key="8">
    <source>
        <dbReference type="PROSITE" id="PS50835"/>
    </source>
</evidence>
<evidence type="ECO:0000313" key="10">
    <source>
        <dbReference type="Proteomes" id="UP001558652"/>
    </source>
</evidence>
<evidence type="ECO:0000256" key="4">
    <source>
        <dbReference type="ARBA" id="ARBA00023157"/>
    </source>
</evidence>
<dbReference type="InterPro" id="IPR003598">
    <property type="entry name" value="Ig_sub2"/>
</dbReference>
<evidence type="ECO:0000256" key="7">
    <source>
        <dbReference type="SAM" id="Phobius"/>
    </source>
</evidence>
<dbReference type="InterPro" id="IPR003599">
    <property type="entry name" value="Ig_sub"/>
</dbReference>
<keyword evidence="3" id="KW-0677">Repeat</keyword>
<dbReference type="SMART" id="SM00409">
    <property type="entry name" value="IG"/>
    <property type="match status" value="1"/>
</dbReference>
<dbReference type="FunFam" id="2.60.40.10:FF:000032">
    <property type="entry name" value="palladin isoform X1"/>
    <property type="match status" value="1"/>
</dbReference>
<sequence length="694" mass="75840">MSGKKAAVCKQANLTNVPNWLSPEIQHIDLSNNPLHSLPKGVFMDANLINLHKIYLKDCGIQEVDKDAFKRLEILIELNLSNNRIHTLHPGTFSDTVRLRVLVINHNPIQKLEDGLFNNLMFLHWVEISDSQLSHISYMTFNNVPNISTLNLAGNNLTHMKLATVEKLVKLRSLVLHNNPWRCDCHLKAFRDWTIDRNLYAQPTACDEPPRLHNKQWNEIDSEEFACKPQITWPPPGSVLTAETEVTLSCHVNGNPPPEVYWVFNNRIITNNTRTTYGDQRYTIKASGESVRWVNLTVNRVRPQDRGEFTCVAKSVGGTDQRNVTLSVPAGSGGSPATSLVGASWPWIIGSVTGIVALVIVVVVLCCCFCRKKERPAGKKGSGNGLSPNGDIGHHRIVVSPEQEKCLLPGVNPIKKPPRVTNGDKKQPSVTGSELSEQNRNLLDEGSFAAPIEGAEEDQSLESKDTTPHRSRDKLDADALPPDLIPPGRGPNVSPAGSSASTAVDTSRFPPHLGPQSPIHNYHGFGTLPYASSHSPFSPPPGPVVLPRQGYVTIPRRPRVPSWSSAPTPTLLDDPLSPIRAEPVYDNLGPRTTADGSSVLSLNKSIGPETPRSRSNNTLPPGAYIPFDERMSPPGRGWPMRTLDGAGMKRAGSAEGPIGLTTSTPRSKVAPKPPPKPKKNGPLYEDEGEDGTEV</sequence>
<dbReference type="Gene3D" id="2.60.40.10">
    <property type="entry name" value="Immunoglobulins"/>
    <property type="match status" value="1"/>
</dbReference>
<dbReference type="AlphaFoldDB" id="A0ABD0YH05"/>
<dbReference type="Pfam" id="PF13927">
    <property type="entry name" value="Ig_3"/>
    <property type="match status" value="1"/>
</dbReference>
<proteinExistence type="predicted"/>
<feature type="region of interest" description="Disordered" evidence="6">
    <location>
        <begin position="555"/>
        <end position="694"/>
    </location>
</feature>
<accession>A0ABD0YH05</accession>
<feature type="region of interest" description="Disordered" evidence="6">
    <location>
        <begin position="408"/>
        <end position="440"/>
    </location>
</feature>
<keyword evidence="7" id="KW-0812">Transmembrane</keyword>
<keyword evidence="10" id="KW-1185">Reference proteome</keyword>
<dbReference type="Gene3D" id="3.80.10.10">
    <property type="entry name" value="Ribonuclease Inhibitor"/>
    <property type="match status" value="2"/>
</dbReference>
<dbReference type="GO" id="GO:0071944">
    <property type="term" value="C:cell periphery"/>
    <property type="evidence" value="ECO:0007669"/>
    <property type="project" value="UniProtKB-ARBA"/>
</dbReference>
<dbReference type="SMART" id="SM00369">
    <property type="entry name" value="LRR_TYP"/>
    <property type="match status" value="5"/>
</dbReference>
<evidence type="ECO:0000313" key="9">
    <source>
        <dbReference type="EMBL" id="KAL1129919.1"/>
    </source>
</evidence>
<comment type="caution">
    <text evidence="9">The sequence shown here is derived from an EMBL/GenBank/DDBJ whole genome shotgun (WGS) entry which is preliminary data.</text>
</comment>
<dbReference type="FunFam" id="3.80.10.10:FF:000082">
    <property type="entry name" value="Leucine-rich repeat-containing 24"/>
    <property type="match status" value="1"/>
</dbReference>
<feature type="compositionally biased region" description="Polar residues" evidence="6">
    <location>
        <begin position="495"/>
        <end position="505"/>
    </location>
</feature>
<organism evidence="9 10">
    <name type="scientific">Ranatra chinensis</name>
    <dbReference type="NCBI Taxonomy" id="642074"/>
    <lineage>
        <taxon>Eukaryota</taxon>
        <taxon>Metazoa</taxon>
        <taxon>Ecdysozoa</taxon>
        <taxon>Arthropoda</taxon>
        <taxon>Hexapoda</taxon>
        <taxon>Insecta</taxon>
        <taxon>Pterygota</taxon>
        <taxon>Neoptera</taxon>
        <taxon>Paraneoptera</taxon>
        <taxon>Hemiptera</taxon>
        <taxon>Heteroptera</taxon>
        <taxon>Panheteroptera</taxon>
        <taxon>Nepomorpha</taxon>
        <taxon>Nepidae</taxon>
        <taxon>Ranatrinae</taxon>
        <taxon>Ranatra</taxon>
    </lineage>
</organism>
<dbReference type="PANTHER" id="PTHR24366">
    <property type="entry name" value="IG(IMMUNOGLOBULIN) AND LRR(LEUCINE RICH REPEAT) DOMAINS"/>
    <property type="match status" value="1"/>
</dbReference>
<dbReference type="InterPro" id="IPR013783">
    <property type="entry name" value="Ig-like_fold"/>
</dbReference>
<feature type="compositionally biased region" description="Basic and acidic residues" evidence="6">
    <location>
        <begin position="461"/>
        <end position="477"/>
    </location>
</feature>
<dbReference type="InterPro" id="IPR001611">
    <property type="entry name" value="Leu-rich_rpt"/>
</dbReference>
<keyword evidence="4" id="KW-1015">Disulfide bond</keyword>
<feature type="compositionally biased region" description="Low complexity" evidence="6">
    <location>
        <begin position="567"/>
        <end position="576"/>
    </location>
</feature>
<feature type="compositionally biased region" description="Polar residues" evidence="6">
    <location>
        <begin position="428"/>
        <end position="440"/>
    </location>
</feature>
<dbReference type="CDD" id="cd00096">
    <property type="entry name" value="Ig"/>
    <property type="match status" value="1"/>
</dbReference>
<dbReference type="SMART" id="SM00408">
    <property type="entry name" value="IGc2"/>
    <property type="match status" value="1"/>
</dbReference>
<protein>
    <recommendedName>
        <fullName evidence="8">Ig-like domain-containing protein</fullName>
    </recommendedName>
</protein>
<dbReference type="PANTHER" id="PTHR24366:SF87">
    <property type="entry name" value="KEKKON 6, ISOFORM B"/>
    <property type="match status" value="1"/>
</dbReference>
<keyword evidence="7" id="KW-0472">Membrane</keyword>
<keyword evidence="2" id="KW-0732">Signal</keyword>
<dbReference type="Proteomes" id="UP001558652">
    <property type="component" value="Unassembled WGS sequence"/>
</dbReference>
<dbReference type="Pfam" id="PF13855">
    <property type="entry name" value="LRR_8"/>
    <property type="match status" value="2"/>
</dbReference>
<dbReference type="InterPro" id="IPR000483">
    <property type="entry name" value="Cys-rich_flank_reg_C"/>
</dbReference>
<reference evidence="9 10" key="1">
    <citation type="submission" date="2024-07" db="EMBL/GenBank/DDBJ databases">
        <title>Chromosome-level genome assembly of the water stick insect Ranatra chinensis (Heteroptera: Nepidae).</title>
        <authorList>
            <person name="Liu X."/>
        </authorList>
    </citation>
    <scope>NUCLEOTIDE SEQUENCE [LARGE SCALE GENOMIC DNA]</scope>
    <source>
        <strain evidence="9">Cailab_2021Rc</strain>
        <tissue evidence="9">Muscle</tissue>
    </source>
</reference>
<dbReference type="InterPro" id="IPR003591">
    <property type="entry name" value="Leu-rich_rpt_typical-subtyp"/>
</dbReference>
<dbReference type="InterPro" id="IPR036179">
    <property type="entry name" value="Ig-like_dom_sf"/>
</dbReference>
<evidence type="ECO:0000256" key="6">
    <source>
        <dbReference type="SAM" id="MobiDB-lite"/>
    </source>
</evidence>
<feature type="region of interest" description="Disordered" evidence="6">
    <location>
        <begin position="453"/>
        <end position="520"/>
    </location>
</feature>
<dbReference type="SMART" id="SM00082">
    <property type="entry name" value="LRRCT"/>
    <property type="match status" value="1"/>
</dbReference>
<feature type="domain" description="Ig-like" evidence="8">
    <location>
        <begin position="229"/>
        <end position="325"/>
    </location>
</feature>